<dbReference type="Pfam" id="PF07859">
    <property type="entry name" value="Abhydrolase_3"/>
    <property type="match status" value="2"/>
</dbReference>
<dbReference type="Gene3D" id="3.40.50.1820">
    <property type="entry name" value="alpha/beta hydrolase"/>
    <property type="match status" value="1"/>
</dbReference>
<keyword evidence="4" id="KW-1185">Reference proteome</keyword>
<dbReference type="AlphaFoldDB" id="A0A2G8L1U9"/>
<proteinExistence type="predicted"/>
<dbReference type="SUPFAM" id="SSF53474">
    <property type="entry name" value="alpha/beta-Hydrolases"/>
    <property type="match status" value="1"/>
</dbReference>
<dbReference type="Proteomes" id="UP000230750">
    <property type="component" value="Unassembled WGS sequence"/>
</dbReference>
<gene>
    <name evidence="3" type="ORF">BSL78_08854</name>
</gene>
<evidence type="ECO:0000313" key="3">
    <source>
        <dbReference type="EMBL" id="PIK54227.1"/>
    </source>
</evidence>
<dbReference type="PANTHER" id="PTHR48081:SF8">
    <property type="entry name" value="ALPHA_BETA HYDROLASE FOLD-3 DOMAIN-CONTAINING PROTEIN-RELATED"/>
    <property type="match status" value="1"/>
</dbReference>
<reference evidence="3 4" key="1">
    <citation type="journal article" date="2017" name="PLoS Biol.">
        <title>The sea cucumber genome provides insights into morphological evolution and visceral regeneration.</title>
        <authorList>
            <person name="Zhang X."/>
            <person name="Sun L."/>
            <person name="Yuan J."/>
            <person name="Sun Y."/>
            <person name="Gao Y."/>
            <person name="Zhang L."/>
            <person name="Li S."/>
            <person name="Dai H."/>
            <person name="Hamel J.F."/>
            <person name="Liu C."/>
            <person name="Yu Y."/>
            <person name="Liu S."/>
            <person name="Lin W."/>
            <person name="Guo K."/>
            <person name="Jin S."/>
            <person name="Xu P."/>
            <person name="Storey K.B."/>
            <person name="Huan P."/>
            <person name="Zhang T."/>
            <person name="Zhou Y."/>
            <person name="Zhang J."/>
            <person name="Lin C."/>
            <person name="Li X."/>
            <person name="Xing L."/>
            <person name="Huo D."/>
            <person name="Sun M."/>
            <person name="Wang L."/>
            <person name="Mercier A."/>
            <person name="Li F."/>
            <person name="Yang H."/>
            <person name="Xiang J."/>
        </authorList>
    </citation>
    <scope>NUCLEOTIDE SEQUENCE [LARGE SCALE GENOMIC DNA]</scope>
    <source>
        <strain evidence="3">Shaxun</strain>
        <tissue evidence="3">Muscle</tissue>
    </source>
</reference>
<sequence length="338" mass="38207">MDHLGPGVTRLEGTFNGTKVYIYQPPAMSTEGLVPGFIYFHGGGLALGSAKLYDGMARKISSRLNAVVINVDYDTTPKNKFPGPLNQCYAATKWLLLHARDYGVDFRRVAVGGDSAGGYLSAAVSQLIYDDEMVPNLKLQVLVYPWTQCFDFHFPSYQEYTKKFEIGKGFVCREAMVMYCTLHAWGTARPDLVQMLMENRHIGPSFKKSTLYQETLGHDLLPDAYRVSSSYQGPTPSDQGDEEFWQKIKTTFLDPRFTPHFRHNMTGLPTAYVVTAGFDSLRDEGYIYAQQLKKAGVDVTLVHYEKAWHGSHWCSPYSIFAIGEQIHDDFLEFAKERL</sequence>
<accession>A0A2G8L1U9</accession>
<dbReference type="PANTHER" id="PTHR48081">
    <property type="entry name" value="AB HYDROLASE SUPERFAMILY PROTEIN C4A8.06C"/>
    <property type="match status" value="1"/>
</dbReference>
<comment type="caution">
    <text evidence="3">The sequence shown here is derived from an EMBL/GenBank/DDBJ whole genome shotgun (WGS) entry which is preliminary data.</text>
</comment>
<dbReference type="InterPro" id="IPR029058">
    <property type="entry name" value="AB_hydrolase_fold"/>
</dbReference>
<dbReference type="InterPro" id="IPR050300">
    <property type="entry name" value="GDXG_lipolytic_enzyme"/>
</dbReference>
<evidence type="ECO:0000313" key="4">
    <source>
        <dbReference type="Proteomes" id="UP000230750"/>
    </source>
</evidence>
<dbReference type="EMBL" id="MRZV01000257">
    <property type="protein sequence ID" value="PIK54227.1"/>
    <property type="molecule type" value="Genomic_DNA"/>
</dbReference>
<keyword evidence="1 3" id="KW-0378">Hydrolase</keyword>
<dbReference type="InterPro" id="IPR013094">
    <property type="entry name" value="AB_hydrolase_3"/>
</dbReference>
<protein>
    <submittedName>
        <fullName evidence="3">Putative neutral cholesterol ester hydrolase 1</fullName>
    </submittedName>
</protein>
<dbReference type="GO" id="GO:0016787">
    <property type="term" value="F:hydrolase activity"/>
    <property type="evidence" value="ECO:0007669"/>
    <property type="project" value="UniProtKB-KW"/>
</dbReference>
<name>A0A2G8L1U9_STIJA</name>
<organism evidence="3 4">
    <name type="scientific">Stichopus japonicus</name>
    <name type="common">Sea cucumber</name>
    <dbReference type="NCBI Taxonomy" id="307972"/>
    <lineage>
        <taxon>Eukaryota</taxon>
        <taxon>Metazoa</taxon>
        <taxon>Echinodermata</taxon>
        <taxon>Eleutherozoa</taxon>
        <taxon>Echinozoa</taxon>
        <taxon>Holothuroidea</taxon>
        <taxon>Aspidochirotacea</taxon>
        <taxon>Aspidochirotida</taxon>
        <taxon>Stichopodidae</taxon>
        <taxon>Apostichopus</taxon>
    </lineage>
</organism>
<feature type="domain" description="Alpha/beta hydrolase fold-3" evidence="2">
    <location>
        <begin position="242"/>
        <end position="312"/>
    </location>
</feature>
<dbReference type="STRING" id="307972.A0A2G8L1U9"/>
<feature type="domain" description="Alpha/beta hydrolase fold-3" evidence="2">
    <location>
        <begin position="38"/>
        <end position="175"/>
    </location>
</feature>
<evidence type="ECO:0000256" key="1">
    <source>
        <dbReference type="ARBA" id="ARBA00022801"/>
    </source>
</evidence>
<dbReference type="OrthoDB" id="408631at2759"/>
<evidence type="ECO:0000259" key="2">
    <source>
        <dbReference type="Pfam" id="PF07859"/>
    </source>
</evidence>